<accession>A0ABM9HW90</accession>
<evidence type="ECO:0000256" key="4">
    <source>
        <dbReference type="PROSITE-ProRule" id="PRU00433"/>
    </source>
</evidence>
<dbReference type="Proteomes" id="UP001162030">
    <property type="component" value="Chromosome"/>
</dbReference>
<dbReference type="EMBL" id="OX458333">
    <property type="protein sequence ID" value="CAI8728778.1"/>
    <property type="molecule type" value="Genomic_DNA"/>
</dbReference>
<sequence length="131" mass="14063">MGPKGWEAIRRIKGVGSLFAALVLLNACGRSDIPARLPGGDPERGRIAFQQYACATCHIIPGIVGAKGLAGPPLTAWANRLYIAGVLPNTPDDLVLWLQDPPRISPGTAMPDLGVTERDAWDMASYLFRLK</sequence>
<keyword evidence="1 4" id="KW-0349">Heme</keyword>
<evidence type="ECO:0000313" key="6">
    <source>
        <dbReference type="EMBL" id="CAI8728778.1"/>
    </source>
</evidence>
<proteinExistence type="predicted"/>
<reference evidence="6 7" key="1">
    <citation type="submission" date="2023-03" db="EMBL/GenBank/DDBJ databases">
        <authorList>
            <person name="Pearce D."/>
        </authorList>
    </citation>
    <scope>NUCLEOTIDE SEQUENCE [LARGE SCALE GENOMIC DNA]</scope>
    <source>
        <strain evidence="6">Msz</strain>
    </source>
</reference>
<dbReference type="PROSITE" id="PS51007">
    <property type="entry name" value="CYTC"/>
    <property type="match status" value="1"/>
</dbReference>
<keyword evidence="7" id="KW-1185">Reference proteome</keyword>
<organism evidence="6 7">
    <name type="scientific">Methylocaldum szegediense</name>
    <dbReference type="NCBI Taxonomy" id="73780"/>
    <lineage>
        <taxon>Bacteria</taxon>
        <taxon>Pseudomonadati</taxon>
        <taxon>Pseudomonadota</taxon>
        <taxon>Gammaproteobacteria</taxon>
        <taxon>Methylococcales</taxon>
        <taxon>Methylococcaceae</taxon>
        <taxon>Methylocaldum</taxon>
    </lineage>
</organism>
<keyword evidence="2 4" id="KW-0479">Metal-binding</keyword>
<dbReference type="InterPro" id="IPR036909">
    <property type="entry name" value="Cyt_c-like_dom_sf"/>
</dbReference>
<gene>
    <name evidence="6" type="ORF">MSZNOR_0240</name>
</gene>
<dbReference type="InterPro" id="IPR009056">
    <property type="entry name" value="Cyt_c-like_dom"/>
</dbReference>
<keyword evidence="3 4" id="KW-0408">Iron</keyword>
<evidence type="ECO:0000259" key="5">
    <source>
        <dbReference type="PROSITE" id="PS51007"/>
    </source>
</evidence>
<name>A0ABM9HW90_9GAMM</name>
<dbReference type="SUPFAM" id="SSF46626">
    <property type="entry name" value="Cytochrome c"/>
    <property type="match status" value="1"/>
</dbReference>
<evidence type="ECO:0000256" key="2">
    <source>
        <dbReference type="ARBA" id="ARBA00022723"/>
    </source>
</evidence>
<evidence type="ECO:0000256" key="3">
    <source>
        <dbReference type="ARBA" id="ARBA00023004"/>
    </source>
</evidence>
<protein>
    <submittedName>
        <fullName evidence="6">Cytochrome c</fullName>
    </submittedName>
</protein>
<dbReference type="Gene3D" id="1.10.760.10">
    <property type="entry name" value="Cytochrome c-like domain"/>
    <property type="match status" value="1"/>
</dbReference>
<evidence type="ECO:0000256" key="1">
    <source>
        <dbReference type="ARBA" id="ARBA00022617"/>
    </source>
</evidence>
<evidence type="ECO:0000313" key="7">
    <source>
        <dbReference type="Proteomes" id="UP001162030"/>
    </source>
</evidence>
<feature type="domain" description="Cytochrome c" evidence="5">
    <location>
        <begin position="40"/>
        <end position="131"/>
    </location>
</feature>